<feature type="transmembrane region" description="Helical" evidence="6">
    <location>
        <begin position="240"/>
        <end position="258"/>
    </location>
</feature>
<dbReference type="InterPro" id="IPR004091">
    <property type="entry name" value="Chemotax_Me-accpt_rcpt_Me-site"/>
</dbReference>
<evidence type="ECO:0000313" key="10">
    <source>
        <dbReference type="Proteomes" id="UP000626210"/>
    </source>
</evidence>
<dbReference type="InterPro" id="IPR004089">
    <property type="entry name" value="MCPsignal_dom"/>
</dbReference>
<comment type="similarity">
    <text evidence="2">Belongs to the methyl-accepting chemotaxis (MCP) protein family.</text>
</comment>
<dbReference type="Pfam" id="PF00672">
    <property type="entry name" value="HAMP"/>
    <property type="match status" value="1"/>
</dbReference>
<dbReference type="PANTHER" id="PTHR43531">
    <property type="entry name" value="PROTEIN ICFG"/>
    <property type="match status" value="1"/>
</dbReference>
<dbReference type="PROSITE" id="PS50885">
    <property type="entry name" value="HAMP"/>
    <property type="match status" value="1"/>
</dbReference>
<dbReference type="InterPro" id="IPR004090">
    <property type="entry name" value="Chemotax_Me-accpt_rcpt"/>
</dbReference>
<keyword evidence="6" id="KW-0472">Membrane</keyword>
<dbReference type="SUPFAM" id="SSF58104">
    <property type="entry name" value="Methyl-accepting chemotaxis protein (MCP) signaling domain"/>
    <property type="match status" value="1"/>
</dbReference>
<dbReference type="Pfam" id="PF00015">
    <property type="entry name" value="MCPsignal"/>
    <property type="match status" value="1"/>
</dbReference>
<feature type="domain" description="HAMP" evidence="8">
    <location>
        <begin position="260"/>
        <end position="312"/>
    </location>
</feature>
<dbReference type="CDD" id="cd06225">
    <property type="entry name" value="HAMP"/>
    <property type="match status" value="1"/>
</dbReference>
<feature type="domain" description="Methyl-accepting transducer" evidence="7">
    <location>
        <begin position="317"/>
        <end position="546"/>
    </location>
</feature>
<evidence type="ECO:0000259" key="7">
    <source>
        <dbReference type="PROSITE" id="PS50111"/>
    </source>
</evidence>
<name>A0ABQ3G3R1_9BURK</name>
<feature type="coiled-coil region" evidence="4">
    <location>
        <begin position="517"/>
        <end position="555"/>
    </location>
</feature>
<keyword evidence="6" id="KW-1133">Transmembrane helix</keyword>
<dbReference type="SMART" id="SM00304">
    <property type="entry name" value="HAMP"/>
    <property type="match status" value="1"/>
</dbReference>
<organism evidence="9 10">
    <name type="scientific">Pseudorhodoferax aquiterrae</name>
    <dbReference type="NCBI Taxonomy" id="747304"/>
    <lineage>
        <taxon>Bacteria</taxon>
        <taxon>Pseudomonadati</taxon>
        <taxon>Pseudomonadota</taxon>
        <taxon>Betaproteobacteria</taxon>
        <taxon>Burkholderiales</taxon>
        <taxon>Comamonadaceae</taxon>
    </lineage>
</organism>
<feature type="region of interest" description="Disordered" evidence="5">
    <location>
        <begin position="1"/>
        <end position="32"/>
    </location>
</feature>
<protein>
    <submittedName>
        <fullName evidence="9">Methyl-accepting chemotaxis protein</fullName>
    </submittedName>
</protein>
<dbReference type="PANTHER" id="PTHR43531:SF14">
    <property type="entry name" value="METHYL-ACCEPTING CHEMOTAXIS PROTEIN I-RELATED"/>
    <property type="match status" value="1"/>
</dbReference>
<reference evidence="10" key="1">
    <citation type="journal article" date="2019" name="Int. J. Syst. Evol. Microbiol.">
        <title>The Global Catalogue of Microorganisms (GCM) 10K type strain sequencing project: providing services to taxonomists for standard genome sequencing and annotation.</title>
        <authorList>
            <consortium name="The Broad Institute Genomics Platform"/>
            <consortium name="The Broad Institute Genome Sequencing Center for Infectious Disease"/>
            <person name="Wu L."/>
            <person name="Ma J."/>
        </authorList>
    </citation>
    <scope>NUCLEOTIDE SEQUENCE [LARGE SCALE GENOMIC DNA]</scope>
    <source>
        <strain evidence="10">KCTC 23314</strain>
    </source>
</reference>
<comment type="caution">
    <text evidence="9">The sequence shown here is derived from an EMBL/GenBank/DDBJ whole genome shotgun (WGS) entry which is preliminary data.</text>
</comment>
<dbReference type="InterPro" id="IPR024478">
    <property type="entry name" value="HlyB_4HB_MCP"/>
</dbReference>
<feature type="compositionally biased region" description="Low complexity" evidence="5">
    <location>
        <begin position="586"/>
        <end position="612"/>
    </location>
</feature>
<dbReference type="PRINTS" id="PR00260">
    <property type="entry name" value="CHEMTRNSDUCR"/>
</dbReference>
<sequence length="612" mass="63606">MEESRPQTGVPLRDGPLRGDKPAPPAGMQRASGVPGCLRPSLLFIVKLLSRLHIGPRLTAGFSIVLLLSILVGVLALRHLGTVNDATRDMSENWLASMNALDHYRKGLARIRSAEGAHLSASTMADLKAQEDTADSARTDLEAAWTNYERNVGDPEERALANSVHEALGAYLDAVPRTFKASRDGAESAEAARRAYMTDSGKAYTVLVAALDKTVDYQAAGGVAAFERSQSTFAAARTQVIGILVLAVGLGALLAFVLTRSIVRPLEQAVAVAQTVARGDLTSVIRVDSQDETGMLLAALREMNGRLASIVSQVRDSSDSIATGSTQIASGNADLSQRTEEQASSLEETAASMEQLTATVKQNSETAQQAAQLAQAASSTAQAGGRVVADVVATMEGIAQSSAKVADIIGVIDGIAFQTNILALNAAVEAARAGEQGRGFAVVAGEVRSLAQRSAEAAKEIKELIAQSSTQVQSGTRLVSQAGSSMQDIVSEVRRVNDLIAEISAASHEQSAGIGQVGEAVQQLDRVTQQNAALVEEMAAAADSLRNQASQLIDAVAVFRIGGAPAQPAARLAAPVPAPRREPSLGAARPARPPVGARQLPAAEADAAAASD</sequence>
<evidence type="ECO:0000256" key="1">
    <source>
        <dbReference type="ARBA" id="ARBA00022481"/>
    </source>
</evidence>
<dbReference type="Gene3D" id="1.10.287.950">
    <property type="entry name" value="Methyl-accepting chemotaxis protein"/>
    <property type="match status" value="1"/>
</dbReference>
<dbReference type="PROSITE" id="PS50111">
    <property type="entry name" value="CHEMOTAXIS_TRANSDUC_2"/>
    <property type="match status" value="1"/>
</dbReference>
<dbReference type="InterPro" id="IPR051310">
    <property type="entry name" value="MCP_chemotaxis"/>
</dbReference>
<evidence type="ECO:0000256" key="6">
    <source>
        <dbReference type="SAM" id="Phobius"/>
    </source>
</evidence>
<evidence type="ECO:0000256" key="4">
    <source>
        <dbReference type="SAM" id="Coils"/>
    </source>
</evidence>
<dbReference type="PROSITE" id="PS00538">
    <property type="entry name" value="CHEMOTAXIS_TRANSDUC_1"/>
    <property type="match status" value="1"/>
</dbReference>
<dbReference type="Pfam" id="PF12729">
    <property type="entry name" value="4HB_MCP_1"/>
    <property type="match status" value="1"/>
</dbReference>
<gene>
    <name evidence="9" type="ORF">GCM10007320_31130</name>
</gene>
<feature type="region of interest" description="Disordered" evidence="5">
    <location>
        <begin position="568"/>
        <end position="612"/>
    </location>
</feature>
<accession>A0ABQ3G3R1</accession>
<dbReference type="CDD" id="cd11386">
    <property type="entry name" value="MCP_signal"/>
    <property type="match status" value="1"/>
</dbReference>
<keyword evidence="6" id="KW-0812">Transmembrane</keyword>
<keyword evidence="4" id="KW-0175">Coiled coil</keyword>
<evidence type="ECO:0000256" key="3">
    <source>
        <dbReference type="PROSITE-ProRule" id="PRU00284"/>
    </source>
</evidence>
<dbReference type="InterPro" id="IPR003660">
    <property type="entry name" value="HAMP_dom"/>
</dbReference>
<dbReference type="SMART" id="SM00283">
    <property type="entry name" value="MA"/>
    <property type="match status" value="1"/>
</dbReference>
<proteinExistence type="inferred from homology"/>
<evidence type="ECO:0000256" key="2">
    <source>
        <dbReference type="ARBA" id="ARBA00029447"/>
    </source>
</evidence>
<feature type="transmembrane region" description="Helical" evidence="6">
    <location>
        <begin position="58"/>
        <end position="80"/>
    </location>
</feature>
<evidence type="ECO:0000256" key="5">
    <source>
        <dbReference type="SAM" id="MobiDB-lite"/>
    </source>
</evidence>
<dbReference type="Proteomes" id="UP000626210">
    <property type="component" value="Unassembled WGS sequence"/>
</dbReference>
<evidence type="ECO:0000313" key="9">
    <source>
        <dbReference type="EMBL" id="GHC85810.1"/>
    </source>
</evidence>
<keyword evidence="1" id="KW-0488">Methylation</keyword>
<keyword evidence="10" id="KW-1185">Reference proteome</keyword>
<dbReference type="EMBL" id="BMYK01000008">
    <property type="protein sequence ID" value="GHC85810.1"/>
    <property type="molecule type" value="Genomic_DNA"/>
</dbReference>
<keyword evidence="3" id="KW-0807">Transducer</keyword>
<evidence type="ECO:0000259" key="8">
    <source>
        <dbReference type="PROSITE" id="PS50885"/>
    </source>
</evidence>